<dbReference type="InterPro" id="IPR025184">
    <property type="entry name" value="AadA_C"/>
</dbReference>
<dbReference type="InterPro" id="IPR043519">
    <property type="entry name" value="NT_sf"/>
</dbReference>
<dbReference type="SUPFAM" id="SSF81301">
    <property type="entry name" value="Nucleotidyltransferase"/>
    <property type="match status" value="1"/>
</dbReference>
<dbReference type="AlphaFoldDB" id="A0A371QB12"/>
<dbReference type="Gene3D" id="3.30.460.10">
    <property type="entry name" value="Beta Polymerase, domain 2"/>
    <property type="match status" value="1"/>
</dbReference>
<dbReference type="Pfam" id="PF13427">
    <property type="entry name" value="AadA_C"/>
    <property type="match status" value="1"/>
</dbReference>
<comment type="caution">
    <text evidence="4">The sequence shown here is derived from an EMBL/GenBank/DDBJ whole genome shotgun (WGS) entry which is preliminary data.</text>
</comment>
<dbReference type="Pfam" id="PF01909">
    <property type="entry name" value="NTP_transf_2"/>
    <property type="match status" value="1"/>
</dbReference>
<proteinExistence type="predicted"/>
<evidence type="ECO:0000313" key="4">
    <source>
        <dbReference type="EMBL" id="REK91855.1"/>
    </source>
</evidence>
<accession>A0A371QB12</accession>
<dbReference type="CDD" id="cd05403">
    <property type="entry name" value="NT_KNTase_like"/>
    <property type="match status" value="1"/>
</dbReference>
<gene>
    <name evidence="4" type="ORF">DY245_02075</name>
</gene>
<evidence type="ECO:0000313" key="5">
    <source>
        <dbReference type="Proteomes" id="UP000262477"/>
    </source>
</evidence>
<dbReference type="Proteomes" id="UP000262477">
    <property type="component" value="Unassembled WGS sequence"/>
</dbReference>
<dbReference type="OrthoDB" id="5643411at2"/>
<name>A0A371QB12_STRIH</name>
<evidence type="ECO:0000256" key="1">
    <source>
        <dbReference type="ARBA" id="ARBA00022679"/>
    </source>
</evidence>
<keyword evidence="1" id="KW-0808">Transferase</keyword>
<reference evidence="4 5" key="1">
    <citation type="submission" date="2018-08" db="EMBL/GenBank/DDBJ databases">
        <title>Streptomyces NEAU-D10 sp. nov., a novel Actinomycete isolated from soil.</title>
        <authorList>
            <person name="Jin L."/>
        </authorList>
    </citation>
    <scope>NUCLEOTIDE SEQUENCE [LARGE SCALE GENOMIC DNA]</scope>
    <source>
        <strain evidence="4 5">NEAU-D10</strain>
    </source>
</reference>
<feature type="domain" description="Adenylyltransferase AadA C-terminal" evidence="3">
    <location>
        <begin position="173"/>
        <end position="265"/>
    </location>
</feature>
<dbReference type="InterPro" id="IPR002934">
    <property type="entry name" value="Polymerase_NTP_transf_dom"/>
</dbReference>
<evidence type="ECO:0000259" key="2">
    <source>
        <dbReference type="Pfam" id="PF01909"/>
    </source>
</evidence>
<evidence type="ECO:0000259" key="3">
    <source>
        <dbReference type="Pfam" id="PF13427"/>
    </source>
</evidence>
<dbReference type="EMBL" id="QUAC01000014">
    <property type="protein sequence ID" value="REK91855.1"/>
    <property type="molecule type" value="Genomic_DNA"/>
</dbReference>
<feature type="domain" description="Polymerase nucleotidyl transferase" evidence="2">
    <location>
        <begin position="37"/>
        <end position="73"/>
    </location>
</feature>
<protein>
    <submittedName>
        <fullName evidence="4">DUF4111 domain-containing protein</fullName>
    </submittedName>
</protein>
<sequence length="292" mass="31014">MDNPHEPQAPSSAAYGAAGRGVTGCPLAVQQVLPDLLDEVRSALGDRLVGMYLYGSAVSGDYDEGVSDIDLMAAVTGELSPDVLSALDSGHHRFWSSHPEFTDRIDLIYAPAAWLSSLSGELNASGSPPILATVSPGSPLHAEPVSQEWILNRHLAHDTGVTVHGRPLECAVAAVPAETVRAAVARKVLSLRDGAAQVVHRGGHAYVVLTACRALLTLTTARHASKADAARWARERWPCFRPVIDAALEWRLGQAVRDETPLPRELSAQRDGLLDAVCRVAEDRTAGVVGHG</sequence>
<organism evidence="4 5">
    <name type="scientific">Streptomyces inhibens</name>
    <dbReference type="NCBI Taxonomy" id="2293571"/>
    <lineage>
        <taxon>Bacteria</taxon>
        <taxon>Bacillati</taxon>
        <taxon>Actinomycetota</taxon>
        <taxon>Actinomycetes</taxon>
        <taxon>Kitasatosporales</taxon>
        <taxon>Streptomycetaceae</taxon>
        <taxon>Streptomyces</taxon>
    </lineage>
</organism>
<keyword evidence="5" id="KW-1185">Reference proteome</keyword>
<dbReference type="GO" id="GO:0016779">
    <property type="term" value="F:nucleotidyltransferase activity"/>
    <property type="evidence" value="ECO:0007669"/>
    <property type="project" value="InterPro"/>
</dbReference>
<dbReference type="RefSeq" id="WP_128502819.1">
    <property type="nucleotide sequence ID" value="NZ_QUAC01000014.1"/>
</dbReference>